<dbReference type="AlphaFoldDB" id="A0A1V9YZP7"/>
<evidence type="ECO:0000313" key="3">
    <source>
        <dbReference type="Proteomes" id="UP000243217"/>
    </source>
</evidence>
<evidence type="ECO:0000256" key="1">
    <source>
        <dbReference type="SAM" id="MobiDB-lite"/>
    </source>
</evidence>
<dbReference type="SMART" id="SM00015">
    <property type="entry name" value="IQ"/>
    <property type="match status" value="3"/>
</dbReference>
<dbReference type="InterPro" id="IPR000048">
    <property type="entry name" value="IQ_motif_EF-hand-BS"/>
</dbReference>
<sequence>MLSLNSYGLEKGNQVHLPRLNVQLHESSGAHSVSKLAQQRRNIHPLFQTTGFDYGRVVDFQDVGLHLSPLKRPLARHMTFTNGFIQGPFTDSSLGSLEMKNKRLILSDRLKEERKLRTKEKFEEKQLQLTYKREIRRELREKRRLEMNEKNAAATTIQRHIRGFLTRLHLQQEQLYIQNEAARRIQIFCRSKMQIYHAKQLLLQIKQQQWHDAANVLQHHIRNYLERKAAKKELQSRRHAREQRRIEIVRKAENARNDAVIAIQKTIRGFLARIKFRTQKLLCNRSIGPISRERDPIKQQRKNKTNSKLATIAPKPPKKRGGRNEVGFARHMSSSEILIPEL</sequence>
<keyword evidence="3" id="KW-1185">Reference proteome</keyword>
<gene>
    <name evidence="2" type="ORF">THRCLA_09123</name>
</gene>
<accession>A0A1V9YZP7</accession>
<proteinExistence type="predicted"/>
<dbReference type="Pfam" id="PF00612">
    <property type="entry name" value="IQ"/>
    <property type="match status" value="2"/>
</dbReference>
<dbReference type="Proteomes" id="UP000243217">
    <property type="component" value="Unassembled WGS sequence"/>
</dbReference>
<evidence type="ECO:0000313" key="2">
    <source>
        <dbReference type="EMBL" id="OQR91010.1"/>
    </source>
</evidence>
<dbReference type="EMBL" id="JNBS01002463">
    <property type="protein sequence ID" value="OQR91010.1"/>
    <property type="molecule type" value="Genomic_DNA"/>
</dbReference>
<feature type="region of interest" description="Disordered" evidence="1">
    <location>
        <begin position="292"/>
        <end position="326"/>
    </location>
</feature>
<comment type="caution">
    <text evidence="2">The sequence shown here is derived from an EMBL/GenBank/DDBJ whole genome shotgun (WGS) entry which is preliminary data.</text>
</comment>
<reference evidence="2 3" key="1">
    <citation type="journal article" date="2014" name="Genome Biol. Evol.">
        <title>The secreted proteins of Achlya hypogyna and Thraustotheca clavata identify the ancestral oomycete secretome and reveal gene acquisitions by horizontal gene transfer.</title>
        <authorList>
            <person name="Misner I."/>
            <person name="Blouin N."/>
            <person name="Leonard G."/>
            <person name="Richards T.A."/>
            <person name="Lane C.E."/>
        </authorList>
    </citation>
    <scope>NUCLEOTIDE SEQUENCE [LARGE SCALE GENOMIC DNA]</scope>
    <source>
        <strain evidence="2 3">ATCC 34112</strain>
    </source>
</reference>
<organism evidence="2 3">
    <name type="scientific">Thraustotheca clavata</name>
    <dbReference type="NCBI Taxonomy" id="74557"/>
    <lineage>
        <taxon>Eukaryota</taxon>
        <taxon>Sar</taxon>
        <taxon>Stramenopiles</taxon>
        <taxon>Oomycota</taxon>
        <taxon>Saprolegniomycetes</taxon>
        <taxon>Saprolegniales</taxon>
        <taxon>Achlyaceae</taxon>
        <taxon>Thraustotheca</taxon>
    </lineage>
</organism>
<name>A0A1V9YZP7_9STRA</name>
<dbReference type="OrthoDB" id="76625at2759"/>
<protein>
    <submittedName>
        <fullName evidence="2">Uncharacterized protein</fullName>
    </submittedName>
</protein>
<dbReference type="PROSITE" id="PS50096">
    <property type="entry name" value="IQ"/>
    <property type="match status" value="3"/>
</dbReference>
<dbReference type="Gene3D" id="1.20.5.190">
    <property type="match status" value="2"/>
</dbReference>